<protein>
    <submittedName>
        <fullName evidence="2">Uncharacterized protein</fullName>
    </submittedName>
</protein>
<evidence type="ECO:0000256" key="1">
    <source>
        <dbReference type="SAM" id="Phobius"/>
    </source>
</evidence>
<dbReference type="RefSeq" id="WP_349642047.1">
    <property type="nucleotide sequence ID" value="NZ_CAWVOH010000002.1"/>
</dbReference>
<feature type="transmembrane region" description="Helical" evidence="1">
    <location>
        <begin position="39"/>
        <end position="57"/>
    </location>
</feature>
<dbReference type="EMBL" id="CAWVOH010000002">
    <property type="protein sequence ID" value="CAK8054499.1"/>
    <property type="molecule type" value="Genomic_DNA"/>
</dbReference>
<name>A0ABP0EQE2_9LACO</name>
<gene>
    <name evidence="2" type="ORF">R54876_GBNLAHCA_01068</name>
</gene>
<keyword evidence="1" id="KW-0472">Membrane</keyword>
<keyword evidence="3" id="KW-1185">Reference proteome</keyword>
<organism evidence="2 3">
    <name type="scientific">Eupransor demetentiae</name>
    <dbReference type="NCBI Taxonomy" id="3109584"/>
    <lineage>
        <taxon>Bacteria</taxon>
        <taxon>Bacillati</taxon>
        <taxon>Bacillota</taxon>
        <taxon>Bacilli</taxon>
        <taxon>Lactobacillales</taxon>
        <taxon>Lactobacillaceae</taxon>
        <taxon>Eupransor</taxon>
    </lineage>
</organism>
<evidence type="ECO:0000313" key="3">
    <source>
        <dbReference type="Proteomes" id="UP001314241"/>
    </source>
</evidence>
<keyword evidence="1" id="KW-1133">Transmembrane helix</keyword>
<keyword evidence="1" id="KW-0812">Transmembrane</keyword>
<evidence type="ECO:0000313" key="2">
    <source>
        <dbReference type="EMBL" id="CAK8054499.1"/>
    </source>
</evidence>
<feature type="transmembrane region" description="Helical" evidence="1">
    <location>
        <begin position="12"/>
        <end position="33"/>
    </location>
</feature>
<accession>A0ABP0EQE2</accession>
<dbReference type="Proteomes" id="UP001314241">
    <property type="component" value="Unassembled WGS sequence"/>
</dbReference>
<proteinExistence type="predicted"/>
<comment type="caution">
    <text evidence="2">The sequence shown here is derived from an EMBL/GenBank/DDBJ whole genome shotgun (WGS) entry which is preliminary data.</text>
</comment>
<reference evidence="2 3" key="1">
    <citation type="submission" date="2024-01" db="EMBL/GenBank/DDBJ databases">
        <authorList>
            <person name="Botero Cardona J."/>
        </authorList>
    </citation>
    <scope>NUCLEOTIDE SEQUENCE [LARGE SCALE GENOMIC DNA]</scope>
    <source>
        <strain evidence="2 3">LMG 33000</strain>
    </source>
</reference>
<sequence>MTSQKRTRRALAAAATVIVVQILFMTFISSHIHDSNVNFWLNTITTAVITFIVVVFVDKRSKNKEE</sequence>